<feature type="compositionally biased region" description="Polar residues" evidence="3">
    <location>
        <begin position="1392"/>
        <end position="1403"/>
    </location>
</feature>
<dbReference type="GO" id="GO:0032483">
    <property type="term" value="P:regulation of Rab protein signal transduction"/>
    <property type="evidence" value="ECO:0007669"/>
    <property type="project" value="TreeGrafter"/>
</dbReference>
<feature type="compositionally biased region" description="Polar residues" evidence="3">
    <location>
        <begin position="1073"/>
        <end position="1084"/>
    </location>
</feature>
<proteinExistence type="predicted"/>
<feature type="repeat" description="PPR" evidence="2">
    <location>
        <begin position="888"/>
        <end position="922"/>
    </location>
</feature>
<evidence type="ECO:0000256" key="1">
    <source>
        <dbReference type="ARBA" id="ARBA00022658"/>
    </source>
</evidence>
<dbReference type="Gene3D" id="1.25.40.10">
    <property type="entry name" value="Tetratricopeptide repeat domain"/>
    <property type="match status" value="1"/>
</dbReference>
<dbReference type="PROSITE" id="PS50211">
    <property type="entry name" value="DENN"/>
    <property type="match status" value="1"/>
</dbReference>
<dbReference type="WBParaSite" id="nRc.2.0.1.t26934-RA">
    <property type="protein sequence ID" value="nRc.2.0.1.t26934-RA"/>
    <property type="gene ID" value="nRc.2.0.1.g26934"/>
</dbReference>
<feature type="region of interest" description="Disordered" evidence="3">
    <location>
        <begin position="1756"/>
        <end position="1779"/>
    </location>
</feature>
<dbReference type="PROSITE" id="PS51375">
    <property type="entry name" value="PPR"/>
    <property type="match status" value="1"/>
</dbReference>
<dbReference type="InterPro" id="IPR037516">
    <property type="entry name" value="Tripartite_DENN"/>
</dbReference>
<dbReference type="InterPro" id="IPR043153">
    <property type="entry name" value="DENN_C"/>
</dbReference>
<dbReference type="Gene3D" id="2.100.10.50">
    <property type="match status" value="1"/>
</dbReference>
<feature type="region of interest" description="Disordered" evidence="3">
    <location>
        <begin position="969"/>
        <end position="992"/>
    </location>
</feature>
<dbReference type="Pfam" id="PF03456">
    <property type="entry name" value="uDENN"/>
    <property type="match status" value="1"/>
</dbReference>
<evidence type="ECO:0000256" key="3">
    <source>
        <dbReference type="SAM" id="MobiDB-lite"/>
    </source>
</evidence>
<feature type="region of interest" description="Disordered" evidence="3">
    <location>
        <begin position="1063"/>
        <end position="1084"/>
    </location>
</feature>
<dbReference type="Proteomes" id="UP000887565">
    <property type="component" value="Unplaced"/>
</dbReference>
<evidence type="ECO:0000259" key="4">
    <source>
        <dbReference type="PROSITE" id="PS50211"/>
    </source>
</evidence>
<dbReference type="OMA" id="ICYRVMM"/>
<feature type="domain" description="MABP" evidence="5">
    <location>
        <begin position="17"/>
        <end position="174"/>
    </location>
</feature>
<accession>A0A915JL67</accession>
<dbReference type="InterPro" id="IPR005113">
    <property type="entry name" value="uDENN_dom"/>
</dbReference>
<dbReference type="Gene3D" id="3.40.50.11500">
    <property type="match status" value="1"/>
</dbReference>
<organism evidence="6 7">
    <name type="scientific">Romanomermis culicivorax</name>
    <name type="common">Nematode worm</name>
    <dbReference type="NCBI Taxonomy" id="13658"/>
    <lineage>
        <taxon>Eukaryota</taxon>
        <taxon>Metazoa</taxon>
        <taxon>Ecdysozoa</taxon>
        <taxon>Nematoda</taxon>
        <taxon>Enoplea</taxon>
        <taxon>Dorylaimia</taxon>
        <taxon>Mermithida</taxon>
        <taxon>Mermithoidea</taxon>
        <taxon>Mermithidae</taxon>
        <taxon>Romanomermis</taxon>
    </lineage>
</organism>
<keyword evidence="1" id="KW-0344">Guanine-nucleotide releasing factor</keyword>
<protein>
    <submittedName>
        <fullName evidence="7">Uncharacterized protein</fullName>
    </submittedName>
</protein>
<keyword evidence="6" id="KW-1185">Reference proteome</keyword>
<evidence type="ECO:0000313" key="7">
    <source>
        <dbReference type="WBParaSite" id="nRc.2.0.1.t26934-RA"/>
    </source>
</evidence>
<evidence type="ECO:0000313" key="6">
    <source>
        <dbReference type="Proteomes" id="UP000887565"/>
    </source>
</evidence>
<dbReference type="NCBIfam" id="TIGR00756">
    <property type="entry name" value="PPR"/>
    <property type="match status" value="1"/>
</dbReference>
<dbReference type="InterPro" id="IPR051696">
    <property type="entry name" value="DENN_Domain_GEFs"/>
</dbReference>
<name>A0A915JL67_ROMCU</name>
<dbReference type="SMART" id="SM00801">
    <property type="entry name" value="dDENN"/>
    <property type="match status" value="1"/>
</dbReference>
<dbReference type="SMART" id="SM00800">
    <property type="entry name" value="uDENN"/>
    <property type="match status" value="1"/>
</dbReference>
<dbReference type="PROSITE" id="PS51498">
    <property type="entry name" value="MABP"/>
    <property type="match status" value="1"/>
</dbReference>
<sequence>ELTSGAQECGYKETTPQPPITDICVIFPGVGEQVPEGYTCIETTPTGFSADLNHGSLRTNLCYLCYKRGFHKPALVDLGVLYEGRGEKVNIDSQLLKTTPYGRIANVNNASQGIYLTFRRAPDNAPSNLLAVTDVCIILTNKGETAPHTFYKINKNLNKGMVGSDVFICYKKSLANSSRIAYKPAILDRFPMQDYPEYPLSKSVPLFGLPMGAVLECWPAKCPTPTRQFSTFVLTDQKGRKLYGAAVSFYENYNKPLTARQTEKLGLLNPPDAQCRLGSLSDSTSTNDPAEQMTFHTNKCICLVSRYPFFNSFKRFLFWLHRMAVMGRYSLPIERYISHLMYEVPFPTARRPRIMVQIGHERILFDNPEDSPLPINGASYVDALRILSAENYIYLMMLTLLEQKILIHSLRPWYLTSVAEALTTLIFPFHWQCPYIPQCPLDLAGVLHAPLPFVVGVDSRYFELYEDPPRDVTCIDLDTNTISQSEIRQKLKSTLLPKRALKALKQTLESLEANIMQEEFHVREMRSSYKQSFLPVELDLRIHHRRRNFELQIQEAFLRFMISIMKGYQHYLKPIRTQPVAGATDLEALFDISGFLRSRGDKSSHEFYKMLINTQLFIRFIEERSFLSDKDRNAYLAFFDECMDKAEYQPMQLQAQAMTSPMTPLSSEMQQTASKTYSDLLVSNENHLLEFDENPSQFENAVLFAPPELVASNRDAGDQENRKTFCYIGCGGFPKLDIDYFALDKLITEDKGRLMVPTTPTSSVLDTNLAAQRTRQEAKTALKLAKQQSSNPIDWAKCLLSYTYSLWFMHLPSYLTVARRNQKSKETATSTKCHRRNFSEDLMMKGKPTVATAAPSTQPNVNKKTELLLKIACDILDRMLNARLPVVDEVCFRILIQVCGRYGNPLLAVKAFLDMKRLGIQPNAITYGFYNRAVLEAHWPSSSTLSARRYWTLLRHFVQAVSQFKTPLRRSKRQKVQQKSSSLPRHVQDENHRNSSLKIFLGAAVAGSRSDVSSTNESMTTSSLNLPVKSGENLLNENLMDSQQSREPTADLGYQSEAILDSESILTPRADRNPSSSIGDSNIRRSQSIPIRMSKFSTTAMVLSNKSWHQQHLNCQSLYVSALGKRRPLIGRAHLASPLTSYDSEAGLLMSTDTSCVFLKNKENTTADDSSVFENSLQGDDSVVQETSTRAQIDSTVDAISPIDRKSSSKEASPIAVGNAPSANFRPHSFTGMAPLASIECLTMDQEQLSSTPSTPIKPSPSHSIRTVVTENDPLNINALRSDPSSSTANISESPYHGQTNVDGALKTIARGIDVETQRRLLLEKKPFENDLESPNSKVYNNPQTGVSPFSGTFLNKIGRDSVRGLWNRFGGGAITQAQESAMTTPRRDSSNDPQQASSSTPLSSFVQNTFWSNGAPNMSPGATNFTRYIKTGVTSVVKELKNFKGNFYDQVAAAGSPLRGSLSSLALAADVSGAAGLYFSAPSTSAGAYGDTISTAESNFSISTIDHAQENVECKDPSVEDSLINDPAFQLSNVETLEALVQQKNKNFDFNNPTLVGNFSRAIFLGDSNDRNVTIIDVALCSCTKCPHCLSFCFDDEIMAGWSPDDSELTARCQFCSGKFVPQLTVAIIRRRLSDHPLIDSWYVRNVPSSNSGKDQGDFEPKSSFAIRKPTSTFLSDFNEDKRLSLKSMSSIQAVYGNEDNPSALDGTGSASTSSVDKNNINDISFKPNFLDNHVTRSCSLDDLSPRGQLMQSKTVKTSRRRLFSQDQQPPDNSHIGISPFNPSERYFNVPFLCPIVLRKELETVVSGEGDDCLSNSKFIDQHPIIYWNLLYYFQRIASPSHLSSWLPAHFERTAIFDDFSAEDAPPIFVRCVYDLAHLHKDDPAKPLLAPFIADAESRTFDILDGARTSSMTRPSSGYSSFSGGMDSSNSSLMRALLSEHKPVSRSVVSQIVDHISAPNLYKPITLMINEHRKRTAPGRQHASTSALPRHFSIYRDVLLLAVGRYGRELRVDDFEREYDAAFGRLPPKIAQMLPTKDRSPANNVRACRKIFLPLDSR</sequence>
<dbReference type="InterPro" id="IPR011990">
    <property type="entry name" value="TPR-like_helical_dom_sf"/>
</dbReference>
<feature type="region of interest" description="Disordered" evidence="3">
    <location>
        <begin position="1203"/>
        <end position="1226"/>
    </location>
</feature>
<feature type="compositionally biased region" description="Polar residues" evidence="3">
    <location>
        <begin position="1283"/>
        <end position="1301"/>
    </location>
</feature>
<dbReference type="GO" id="GO:0031410">
    <property type="term" value="C:cytoplasmic vesicle"/>
    <property type="evidence" value="ECO:0007669"/>
    <property type="project" value="TreeGrafter"/>
</dbReference>
<feature type="domain" description="UDENN" evidence="4">
    <location>
        <begin position="166"/>
        <end position="633"/>
    </location>
</feature>
<dbReference type="Pfam" id="PF02141">
    <property type="entry name" value="DENN"/>
    <property type="match status" value="1"/>
</dbReference>
<dbReference type="SMART" id="SM00799">
    <property type="entry name" value="DENN"/>
    <property type="match status" value="1"/>
</dbReference>
<dbReference type="InterPro" id="IPR002885">
    <property type="entry name" value="PPR_rpt"/>
</dbReference>
<dbReference type="PANTHER" id="PTHR12296">
    <property type="entry name" value="DENN DOMAIN-CONTAINING PROTEIN 4"/>
    <property type="match status" value="1"/>
</dbReference>
<dbReference type="InterPro" id="IPR005112">
    <property type="entry name" value="dDENN_dom"/>
</dbReference>
<reference evidence="7" key="1">
    <citation type="submission" date="2022-11" db="UniProtKB">
        <authorList>
            <consortium name="WormBaseParasite"/>
        </authorList>
    </citation>
    <scope>IDENTIFICATION</scope>
</reference>
<dbReference type="PANTHER" id="PTHR12296:SF30">
    <property type="entry name" value="DENN DOMAIN-CONTAINING PROTEIN CRAG"/>
    <property type="match status" value="1"/>
</dbReference>
<dbReference type="Pfam" id="PF03455">
    <property type="entry name" value="dDENN"/>
    <property type="match status" value="1"/>
</dbReference>
<dbReference type="InterPro" id="IPR023341">
    <property type="entry name" value="MABP"/>
</dbReference>
<dbReference type="InterPro" id="IPR001194">
    <property type="entry name" value="cDENN_dom"/>
</dbReference>
<dbReference type="GO" id="GO:0005085">
    <property type="term" value="F:guanyl-nucleotide exchange factor activity"/>
    <property type="evidence" value="ECO:0007669"/>
    <property type="project" value="UniProtKB-KW"/>
</dbReference>
<feature type="region of interest" description="Disordered" evidence="3">
    <location>
        <begin position="1377"/>
        <end position="1403"/>
    </location>
</feature>
<evidence type="ECO:0000259" key="5">
    <source>
        <dbReference type="PROSITE" id="PS51498"/>
    </source>
</evidence>
<evidence type="ECO:0000256" key="2">
    <source>
        <dbReference type="PROSITE-ProRule" id="PRU00708"/>
    </source>
</evidence>
<feature type="region of interest" description="Disordered" evidence="3">
    <location>
        <begin position="1281"/>
        <end position="1301"/>
    </location>
</feature>